<dbReference type="PROSITE" id="PS50089">
    <property type="entry name" value="ZF_RING_2"/>
    <property type="match status" value="1"/>
</dbReference>
<evidence type="ECO:0000256" key="4">
    <source>
        <dbReference type="PROSITE-ProRule" id="PRU00175"/>
    </source>
</evidence>
<evidence type="ECO:0000256" key="2">
    <source>
        <dbReference type="ARBA" id="ARBA00022771"/>
    </source>
</evidence>
<dbReference type="GO" id="GO:0008270">
    <property type="term" value="F:zinc ion binding"/>
    <property type="evidence" value="ECO:0007669"/>
    <property type="project" value="UniProtKB-KW"/>
</dbReference>
<dbReference type="AlphaFoldDB" id="A0A6G0XUC1"/>
<dbReference type="PANTHER" id="PTHR45969">
    <property type="entry name" value="RING ZINC FINGER PROTEIN-RELATED"/>
    <property type="match status" value="1"/>
</dbReference>
<dbReference type="InterPro" id="IPR013083">
    <property type="entry name" value="Znf_RING/FYVE/PHD"/>
</dbReference>
<dbReference type="GO" id="GO:0016567">
    <property type="term" value="P:protein ubiquitination"/>
    <property type="evidence" value="ECO:0007669"/>
    <property type="project" value="TreeGrafter"/>
</dbReference>
<sequence length="221" mass="25106">MVAQPTSKGVHVSVNVQYKPLPTATVKSVMHVFESPYWANFMIQYIVPYLKSYKPTSHTIMEKLAEWTTTTIDDQDACAICMSSMDNQAVRLPCGHAFHNDCVRQWLTRCNTCPNCRHEFQKELSGRFVVSTIKTSLLVEEDIHNERVKDVLVGGRTMQAVVNMTLFQVHDQANYGCDLFVELQQAPPSEVPQPSSTRSSRKRSTTKMEAARILKRLRAEP</sequence>
<evidence type="ECO:0000256" key="3">
    <source>
        <dbReference type="ARBA" id="ARBA00022833"/>
    </source>
</evidence>
<feature type="region of interest" description="Disordered" evidence="5">
    <location>
        <begin position="186"/>
        <end position="209"/>
    </location>
</feature>
<accession>A0A6G0XUC1</accession>
<evidence type="ECO:0000259" key="6">
    <source>
        <dbReference type="PROSITE" id="PS50089"/>
    </source>
</evidence>
<protein>
    <recommendedName>
        <fullName evidence="6">RING-type domain-containing protein</fullName>
    </recommendedName>
</protein>
<reference evidence="7 8" key="1">
    <citation type="submission" date="2019-07" db="EMBL/GenBank/DDBJ databases">
        <title>Genomics analysis of Aphanomyces spp. identifies a new class of oomycete effector associated with host adaptation.</title>
        <authorList>
            <person name="Gaulin E."/>
        </authorList>
    </citation>
    <scope>NUCLEOTIDE SEQUENCE [LARGE SCALE GENOMIC DNA]</scope>
    <source>
        <strain evidence="7 8">ATCC 201684</strain>
    </source>
</reference>
<proteinExistence type="predicted"/>
<evidence type="ECO:0000313" key="7">
    <source>
        <dbReference type="EMBL" id="KAF0744003.1"/>
    </source>
</evidence>
<dbReference type="EMBL" id="VJMJ01000012">
    <property type="protein sequence ID" value="KAF0744003.1"/>
    <property type="molecule type" value="Genomic_DNA"/>
</dbReference>
<dbReference type="Proteomes" id="UP000481153">
    <property type="component" value="Unassembled WGS sequence"/>
</dbReference>
<name>A0A6G0XUC1_9STRA</name>
<keyword evidence="1" id="KW-0479">Metal-binding</keyword>
<dbReference type="GO" id="GO:0061630">
    <property type="term" value="F:ubiquitin protein ligase activity"/>
    <property type="evidence" value="ECO:0007669"/>
    <property type="project" value="TreeGrafter"/>
</dbReference>
<dbReference type="VEuPathDB" id="FungiDB:AeMF1_018900"/>
<dbReference type="Gene3D" id="3.30.40.10">
    <property type="entry name" value="Zinc/RING finger domain, C3HC4 (zinc finger)"/>
    <property type="match status" value="1"/>
</dbReference>
<dbReference type="SMART" id="SM00184">
    <property type="entry name" value="RING"/>
    <property type="match status" value="1"/>
</dbReference>
<evidence type="ECO:0000256" key="5">
    <source>
        <dbReference type="SAM" id="MobiDB-lite"/>
    </source>
</evidence>
<gene>
    <name evidence="7" type="ORF">Ae201684_001641</name>
</gene>
<evidence type="ECO:0000256" key="1">
    <source>
        <dbReference type="ARBA" id="ARBA00022723"/>
    </source>
</evidence>
<dbReference type="SMART" id="SM01197">
    <property type="entry name" value="FANCL_C"/>
    <property type="match status" value="1"/>
</dbReference>
<dbReference type="Pfam" id="PF13639">
    <property type="entry name" value="zf-RING_2"/>
    <property type="match status" value="1"/>
</dbReference>
<evidence type="ECO:0000313" key="8">
    <source>
        <dbReference type="Proteomes" id="UP000481153"/>
    </source>
</evidence>
<keyword evidence="2 4" id="KW-0863">Zinc-finger</keyword>
<dbReference type="PANTHER" id="PTHR45969:SF69">
    <property type="entry name" value="FINGER DOMAIN PROTEIN, PUTATIVE (AFU_ORTHOLOGUE AFUA_3G12190)-RELATED"/>
    <property type="match status" value="1"/>
</dbReference>
<feature type="domain" description="RING-type" evidence="6">
    <location>
        <begin position="78"/>
        <end position="117"/>
    </location>
</feature>
<dbReference type="InterPro" id="IPR001841">
    <property type="entry name" value="Znf_RING"/>
</dbReference>
<organism evidence="7 8">
    <name type="scientific">Aphanomyces euteiches</name>
    <dbReference type="NCBI Taxonomy" id="100861"/>
    <lineage>
        <taxon>Eukaryota</taxon>
        <taxon>Sar</taxon>
        <taxon>Stramenopiles</taxon>
        <taxon>Oomycota</taxon>
        <taxon>Saprolegniomycetes</taxon>
        <taxon>Saprolegniales</taxon>
        <taxon>Verrucalvaceae</taxon>
        <taxon>Aphanomyces</taxon>
    </lineage>
</organism>
<dbReference type="SUPFAM" id="SSF57850">
    <property type="entry name" value="RING/U-box"/>
    <property type="match status" value="1"/>
</dbReference>
<comment type="caution">
    <text evidence="7">The sequence shown here is derived from an EMBL/GenBank/DDBJ whole genome shotgun (WGS) entry which is preliminary data.</text>
</comment>
<keyword evidence="3" id="KW-0862">Zinc</keyword>
<keyword evidence="8" id="KW-1185">Reference proteome</keyword>